<protein>
    <submittedName>
        <fullName evidence="2">Uncharacterized protein</fullName>
    </submittedName>
</protein>
<keyword evidence="3" id="KW-1185">Reference proteome</keyword>
<evidence type="ECO:0000313" key="3">
    <source>
        <dbReference type="Proteomes" id="UP000326396"/>
    </source>
</evidence>
<reference evidence="2 3" key="1">
    <citation type="submission" date="2019-05" db="EMBL/GenBank/DDBJ databases">
        <title>Mikania micrantha, genome provides insights into the molecular mechanism of rapid growth.</title>
        <authorList>
            <person name="Liu B."/>
        </authorList>
    </citation>
    <scope>NUCLEOTIDE SEQUENCE [LARGE SCALE GENOMIC DNA]</scope>
    <source>
        <strain evidence="2">NLD-2019</strain>
        <tissue evidence="2">Leaf</tissue>
    </source>
</reference>
<organism evidence="2 3">
    <name type="scientific">Mikania micrantha</name>
    <name type="common">bitter vine</name>
    <dbReference type="NCBI Taxonomy" id="192012"/>
    <lineage>
        <taxon>Eukaryota</taxon>
        <taxon>Viridiplantae</taxon>
        <taxon>Streptophyta</taxon>
        <taxon>Embryophyta</taxon>
        <taxon>Tracheophyta</taxon>
        <taxon>Spermatophyta</taxon>
        <taxon>Magnoliopsida</taxon>
        <taxon>eudicotyledons</taxon>
        <taxon>Gunneridae</taxon>
        <taxon>Pentapetalae</taxon>
        <taxon>asterids</taxon>
        <taxon>campanulids</taxon>
        <taxon>Asterales</taxon>
        <taxon>Asteraceae</taxon>
        <taxon>Asteroideae</taxon>
        <taxon>Heliantheae alliance</taxon>
        <taxon>Eupatorieae</taxon>
        <taxon>Mikania</taxon>
    </lineage>
</organism>
<feature type="compositionally biased region" description="Polar residues" evidence="1">
    <location>
        <begin position="16"/>
        <end position="35"/>
    </location>
</feature>
<dbReference type="AlphaFoldDB" id="A0A5N6P360"/>
<gene>
    <name evidence="2" type="ORF">E3N88_14343</name>
</gene>
<name>A0A5N6P360_9ASTR</name>
<feature type="region of interest" description="Disordered" evidence="1">
    <location>
        <begin position="1"/>
        <end position="49"/>
    </location>
</feature>
<dbReference type="Proteomes" id="UP000326396">
    <property type="component" value="Linkage Group LG15"/>
</dbReference>
<evidence type="ECO:0000256" key="1">
    <source>
        <dbReference type="SAM" id="MobiDB-lite"/>
    </source>
</evidence>
<sequence>MPLSASAEPARGRLNSKPNSCYSSSTQFSKPSSENPPEIDTRSTQINIDRRTFDHIPDRWTQKSKELRALTGEKSMEDEIVHGLPTAGDDINGGGCILRRSVARWFGGSERW</sequence>
<comment type="caution">
    <text evidence="2">The sequence shown here is derived from an EMBL/GenBank/DDBJ whole genome shotgun (WGS) entry which is preliminary data.</text>
</comment>
<dbReference type="EMBL" id="SZYD01000007">
    <property type="protein sequence ID" value="KAD5802983.1"/>
    <property type="molecule type" value="Genomic_DNA"/>
</dbReference>
<evidence type="ECO:0000313" key="2">
    <source>
        <dbReference type="EMBL" id="KAD5802983.1"/>
    </source>
</evidence>
<accession>A0A5N6P360</accession>
<proteinExistence type="predicted"/>